<protein>
    <submittedName>
        <fullName evidence="9">MgtC/SapB family protein</fullName>
    </submittedName>
</protein>
<evidence type="ECO:0000256" key="7">
    <source>
        <dbReference type="SAM" id="Phobius"/>
    </source>
</evidence>
<accession>A0ABY3TXN3</accession>
<dbReference type="InterPro" id="IPR003416">
    <property type="entry name" value="MgtC/SapB/SrpB/YhiD_fam"/>
</dbReference>
<keyword evidence="10" id="KW-1185">Reference proteome</keyword>
<proteinExistence type="inferred from homology"/>
<comment type="subcellular location">
    <subcellularLocation>
        <location evidence="1">Cell membrane</location>
        <topology evidence="1">Multi-pass membrane protein</topology>
    </subcellularLocation>
</comment>
<keyword evidence="9" id="KW-0614">Plasmid</keyword>
<evidence type="ECO:0000256" key="6">
    <source>
        <dbReference type="ARBA" id="ARBA00023136"/>
    </source>
</evidence>
<feature type="transmembrane region" description="Helical" evidence="7">
    <location>
        <begin position="6"/>
        <end position="25"/>
    </location>
</feature>
<evidence type="ECO:0000256" key="3">
    <source>
        <dbReference type="ARBA" id="ARBA00022475"/>
    </source>
</evidence>
<dbReference type="EMBL" id="CP092363">
    <property type="protein sequence ID" value="ULN44845.1"/>
    <property type="molecule type" value="Genomic_DNA"/>
</dbReference>
<feature type="transmembrane region" description="Helical" evidence="7">
    <location>
        <begin position="62"/>
        <end position="80"/>
    </location>
</feature>
<feature type="transmembrane region" description="Helical" evidence="7">
    <location>
        <begin position="87"/>
        <end position="109"/>
    </location>
</feature>
<comment type="similarity">
    <text evidence="2">Belongs to the MgtC/SapB family.</text>
</comment>
<evidence type="ECO:0000256" key="2">
    <source>
        <dbReference type="ARBA" id="ARBA00009298"/>
    </source>
</evidence>
<name>A0ABY3TXN3_9MYCO</name>
<dbReference type="Pfam" id="PF02308">
    <property type="entry name" value="MgtC"/>
    <property type="match status" value="1"/>
</dbReference>
<geneLocation type="plasmid" evidence="9 10">
    <name>unnamed</name>
</geneLocation>
<evidence type="ECO:0000256" key="4">
    <source>
        <dbReference type="ARBA" id="ARBA00022692"/>
    </source>
</evidence>
<evidence type="ECO:0000259" key="8">
    <source>
        <dbReference type="Pfam" id="PF02308"/>
    </source>
</evidence>
<keyword evidence="4 7" id="KW-0812">Transmembrane</keyword>
<evidence type="ECO:0000256" key="1">
    <source>
        <dbReference type="ARBA" id="ARBA00004651"/>
    </source>
</evidence>
<feature type="domain" description="MgtC/SapB/SrpB/YhiD N-terminal" evidence="8">
    <location>
        <begin position="14"/>
        <end position="126"/>
    </location>
</feature>
<dbReference type="Proteomes" id="UP001055337">
    <property type="component" value="Plasmid unnamed"/>
</dbReference>
<feature type="transmembrane region" description="Helical" evidence="7">
    <location>
        <begin position="115"/>
        <end position="138"/>
    </location>
</feature>
<evidence type="ECO:0000313" key="10">
    <source>
        <dbReference type="Proteomes" id="UP001055337"/>
    </source>
</evidence>
<keyword evidence="5 7" id="KW-1133">Transmembrane helix</keyword>
<evidence type="ECO:0000256" key="5">
    <source>
        <dbReference type="ARBA" id="ARBA00022989"/>
    </source>
</evidence>
<evidence type="ECO:0000313" key="9">
    <source>
        <dbReference type="EMBL" id="ULN44845.1"/>
    </source>
</evidence>
<dbReference type="RefSeq" id="WP_240180798.1">
    <property type="nucleotide sequence ID" value="NZ_CP092363.2"/>
</dbReference>
<reference evidence="9" key="1">
    <citation type="submission" date="2022-08" db="EMBL/GenBank/DDBJ databases">
        <title>Whole genome sequencing of non-tuberculosis mycobacteria type-strains.</title>
        <authorList>
            <person name="Igarashi Y."/>
            <person name="Osugi A."/>
            <person name="Mitarai S."/>
        </authorList>
    </citation>
    <scope>NUCLEOTIDE SEQUENCE</scope>
    <source>
        <strain evidence="9">JCM 16369</strain>
    </source>
</reference>
<keyword evidence="3" id="KW-1003">Cell membrane</keyword>
<gene>
    <name evidence="9" type="ORF">MI149_29650</name>
</gene>
<dbReference type="InterPro" id="IPR049177">
    <property type="entry name" value="MgtC_SapB_SrpB_YhiD_N"/>
</dbReference>
<organism evidence="9 10">
    <name type="scientific">Mycolicibacterium crocinum</name>
    <dbReference type="NCBI Taxonomy" id="388459"/>
    <lineage>
        <taxon>Bacteria</taxon>
        <taxon>Bacillati</taxon>
        <taxon>Actinomycetota</taxon>
        <taxon>Actinomycetes</taxon>
        <taxon>Mycobacteriales</taxon>
        <taxon>Mycobacteriaceae</taxon>
        <taxon>Mycolicibacterium</taxon>
    </lineage>
</organism>
<keyword evidence="6 7" id="KW-0472">Membrane</keyword>
<sequence>MTEFDLVLLGRGALAAALGFVIGWERETCGSPAGDRTNALVGLGAAVFTALALDLFPQEVGRVIAGVATGVGFLGAGVILRQASGEVRGLTTAAGIWSVAALGVVIGAGRYWTGLILAALILLILLWEEIPGLARIGYNKRRAADRRADSGQDPPDE</sequence>
<dbReference type="PANTHER" id="PTHR33778:SF1">
    <property type="entry name" value="MAGNESIUM TRANSPORTER YHID-RELATED"/>
    <property type="match status" value="1"/>
</dbReference>
<dbReference type="PRINTS" id="PR01837">
    <property type="entry name" value="MGTCSAPBPROT"/>
</dbReference>
<dbReference type="PANTHER" id="PTHR33778">
    <property type="entry name" value="PROTEIN MGTC"/>
    <property type="match status" value="1"/>
</dbReference>